<dbReference type="EC" id="7.6.2.1" evidence="22"/>
<evidence type="ECO:0000256" key="16">
    <source>
        <dbReference type="ARBA" id="ARBA00034036"/>
    </source>
</evidence>
<feature type="region of interest" description="Disordered" evidence="23">
    <location>
        <begin position="1"/>
        <end position="84"/>
    </location>
</feature>
<gene>
    <name evidence="27" type="primary">ABSGL_01479.1 scaffold 1580</name>
</gene>
<evidence type="ECO:0000256" key="21">
    <source>
        <dbReference type="PIRSR" id="PIRSR606539-3"/>
    </source>
</evidence>
<keyword evidence="6" id="KW-0597">Phosphoprotein</keyword>
<feature type="domain" description="P-type ATPase N-terminal" evidence="25">
    <location>
        <begin position="184"/>
        <end position="250"/>
    </location>
</feature>
<keyword evidence="28" id="KW-1185">Reference proteome</keyword>
<evidence type="ECO:0000256" key="20">
    <source>
        <dbReference type="PIRSR" id="PIRSR606539-2"/>
    </source>
</evidence>
<dbReference type="InterPro" id="IPR059000">
    <property type="entry name" value="ATPase_P-type_domA"/>
</dbReference>
<feature type="transmembrane region" description="Helical" evidence="22">
    <location>
        <begin position="1130"/>
        <end position="1147"/>
    </location>
</feature>
<dbReference type="Gene3D" id="3.40.50.1000">
    <property type="entry name" value="HAD superfamily/HAD-like"/>
    <property type="match status" value="1"/>
</dbReference>
<feature type="binding site" evidence="20">
    <location>
        <position position="566"/>
    </location>
    <ligand>
        <name>ATP</name>
        <dbReference type="ChEBI" id="CHEBI:30616"/>
    </ligand>
</feature>
<feature type="binding site" evidence="20">
    <location>
        <position position="699"/>
    </location>
    <ligand>
        <name>ATP</name>
        <dbReference type="ChEBI" id="CHEBI:30616"/>
    </ligand>
</feature>
<feature type="transmembrane region" description="Helical" evidence="22">
    <location>
        <begin position="495"/>
        <end position="516"/>
    </location>
</feature>
<feature type="transmembrane region" description="Helical" evidence="22">
    <location>
        <begin position="1012"/>
        <end position="1031"/>
    </location>
</feature>
<keyword evidence="7 22" id="KW-0812">Transmembrane</keyword>
<dbReference type="Pfam" id="PF16212">
    <property type="entry name" value="PhoLip_ATPase_C"/>
    <property type="match status" value="1"/>
</dbReference>
<evidence type="ECO:0000256" key="6">
    <source>
        <dbReference type="ARBA" id="ARBA00022553"/>
    </source>
</evidence>
<feature type="transmembrane region" description="Helical" evidence="22">
    <location>
        <begin position="1094"/>
        <end position="1118"/>
    </location>
</feature>
<feature type="binding site" evidence="20">
    <location>
        <position position="835"/>
    </location>
    <ligand>
        <name>ATP</name>
        <dbReference type="ChEBI" id="CHEBI:30616"/>
    </ligand>
</feature>
<evidence type="ECO:0000256" key="15">
    <source>
        <dbReference type="ARBA" id="ARBA00023136"/>
    </source>
</evidence>
<keyword evidence="11 21" id="KW-0460">Magnesium</keyword>
<dbReference type="NCBIfam" id="TIGR01652">
    <property type="entry name" value="ATPase-Plipid"/>
    <property type="match status" value="1"/>
</dbReference>
<dbReference type="PANTHER" id="PTHR24092">
    <property type="entry name" value="PROBABLE PHOSPHOLIPID-TRANSPORTING ATPASE"/>
    <property type="match status" value="1"/>
</dbReference>
<evidence type="ECO:0000313" key="27">
    <source>
        <dbReference type="EMBL" id="SAL96111.1"/>
    </source>
</evidence>
<dbReference type="STRING" id="4829.A0A168L5N0"/>
<feature type="binding site" evidence="20">
    <location>
        <position position="837"/>
    </location>
    <ligand>
        <name>ATP</name>
        <dbReference type="ChEBI" id="CHEBI:30616"/>
    </ligand>
</feature>
<feature type="transmembrane region" description="Helical" evidence="22">
    <location>
        <begin position="1201"/>
        <end position="1219"/>
    </location>
</feature>
<dbReference type="FunFam" id="3.40.1110.10:FF:000087">
    <property type="entry name" value="Phospholipid-transporting ATPase"/>
    <property type="match status" value="1"/>
</dbReference>
<evidence type="ECO:0000256" key="1">
    <source>
        <dbReference type="ARBA" id="ARBA00001946"/>
    </source>
</evidence>
<dbReference type="PROSITE" id="PS00154">
    <property type="entry name" value="ATPASE_E1_E2"/>
    <property type="match status" value="1"/>
</dbReference>
<comment type="catalytic activity">
    <reaction evidence="17">
        <text>a 1,2-diacyl-sn-glycero-3-phosphoethanolamine(out) + ATP + H2O = a 1,2-diacyl-sn-glycero-3-phosphoethanolamine(in) + ADP + phosphate + H(+)</text>
        <dbReference type="Rhea" id="RHEA:66132"/>
        <dbReference type="ChEBI" id="CHEBI:15377"/>
        <dbReference type="ChEBI" id="CHEBI:15378"/>
        <dbReference type="ChEBI" id="CHEBI:30616"/>
        <dbReference type="ChEBI" id="CHEBI:43474"/>
        <dbReference type="ChEBI" id="CHEBI:64612"/>
        <dbReference type="ChEBI" id="CHEBI:456216"/>
    </reaction>
    <physiologicalReaction direction="left-to-right" evidence="17">
        <dbReference type="Rhea" id="RHEA:66133"/>
    </physiologicalReaction>
</comment>
<dbReference type="FunFam" id="3.40.50.1000:FF:000010">
    <property type="entry name" value="Phospholipid-transporting ATPase"/>
    <property type="match status" value="1"/>
</dbReference>
<evidence type="ECO:0000313" key="28">
    <source>
        <dbReference type="Proteomes" id="UP000078561"/>
    </source>
</evidence>
<reference evidence="27" key="1">
    <citation type="submission" date="2016-04" db="EMBL/GenBank/DDBJ databases">
        <authorList>
            <person name="Evans L.H."/>
            <person name="Alamgir A."/>
            <person name="Owens N."/>
            <person name="Weber N.D."/>
            <person name="Virtaneva K."/>
            <person name="Barbian K."/>
            <person name="Babar A."/>
            <person name="Rosenke K."/>
        </authorList>
    </citation>
    <scope>NUCLEOTIDE SEQUENCE [LARGE SCALE GENOMIC DNA]</scope>
    <source>
        <strain evidence="27">CBS 101.48</strain>
    </source>
</reference>
<dbReference type="GO" id="GO:0005886">
    <property type="term" value="C:plasma membrane"/>
    <property type="evidence" value="ECO:0007669"/>
    <property type="project" value="TreeGrafter"/>
</dbReference>
<dbReference type="InterPro" id="IPR032631">
    <property type="entry name" value="P-type_ATPase_N"/>
</dbReference>
<dbReference type="GO" id="GO:0090556">
    <property type="term" value="F:phosphatidylserine floppase activity"/>
    <property type="evidence" value="ECO:0007669"/>
    <property type="project" value="RHEA"/>
</dbReference>
<evidence type="ECO:0000256" key="5">
    <source>
        <dbReference type="ARBA" id="ARBA00008109"/>
    </source>
</evidence>
<dbReference type="SUPFAM" id="SSF81665">
    <property type="entry name" value="Calcium ATPase, transmembrane domain M"/>
    <property type="match status" value="1"/>
</dbReference>
<proteinExistence type="inferred from homology"/>
<dbReference type="InterPro" id="IPR001757">
    <property type="entry name" value="P_typ_ATPase"/>
</dbReference>
<dbReference type="SUPFAM" id="SSF56784">
    <property type="entry name" value="HAD-like"/>
    <property type="match status" value="1"/>
</dbReference>
<evidence type="ECO:0000256" key="23">
    <source>
        <dbReference type="SAM" id="MobiDB-lite"/>
    </source>
</evidence>
<dbReference type="InterPro" id="IPR023298">
    <property type="entry name" value="ATPase_P-typ_TM_dom_sf"/>
</dbReference>
<feature type="domain" description="P-type ATPase A" evidence="24">
    <location>
        <begin position="278"/>
        <end position="345"/>
    </location>
</feature>
<dbReference type="PRINTS" id="PR00119">
    <property type="entry name" value="CATATPASE"/>
</dbReference>
<keyword evidence="13 22" id="KW-1133">Transmembrane helix</keyword>
<feature type="compositionally biased region" description="Polar residues" evidence="23">
    <location>
        <begin position="28"/>
        <end position="39"/>
    </location>
</feature>
<dbReference type="OMA" id="MHSFWSW"/>
<evidence type="ECO:0000256" key="2">
    <source>
        <dbReference type="ARBA" id="ARBA00004141"/>
    </source>
</evidence>
<organism evidence="27">
    <name type="scientific">Absidia glauca</name>
    <name type="common">Pin mould</name>
    <dbReference type="NCBI Taxonomy" id="4829"/>
    <lineage>
        <taxon>Eukaryota</taxon>
        <taxon>Fungi</taxon>
        <taxon>Fungi incertae sedis</taxon>
        <taxon>Mucoromycota</taxon>
        <taxon>Mucoromycotina</taxon>
        <taxon>Mucoromycetes</taxon>
        <taxon>Mucorales</taxon>
        <taxon>Cunninghamellaceae</taxon>
        <taxon>Absidia</taxon>
    </lineage>
</organism>
<dbReference type="InterPro" id="IPR036412">
    <property type="entry name" value="HAD-like_sf"/>
</dbReference>
<dbReference type="Gene3D" id="3.40.1110.10">
    <property type="entry name" value="Calcium-transporting ATPase, cytoplasmic domain N"/>
    <property type="match status" value="1"/>
</dbReference>
<feature type="compositionally biased region" description="Low complexity" evidence="23">
    <location>
        <begin position="134"/>
        <end position="148"/>
    </location>
</feature>
<dbReference type="InterPro" id="IPR032630">
    <property type="entry name" value="P_typ_ATPase_c"/>
</dbReference>
<dbReference type="Pfam" id="PF13246">
    <property type="entry name" value="Cation_ATPase"/>
    <property type="match status" value="1"/>
</dbReference>
<dbReference type="OrthoDB" id="377733at2759"/>
<feature type="binding site" evidence="20">
    <location>
        <position position="722"/>
    </location>
    <ligand>
        <name>ATP</name>
        <dbReference type="ChEBI" id="CHEBI:30616"/>
    </ligand>
</feature>
<feature type="binding site" evidence="20">
    <location>
        <position position="934"/>
    </location>
    <ligand>
        <name>ATP</name>
        <dbReference type="ChEBI" id="CHEBI:30616"/>
    </ligand>
</feature>
<evidence type="ECO:0000256" key="7">
    <source>
        <dbReference type="ARBA" id="ARBA00022692"/>
    </source>
</evidence>
<evidence type="ECO:0000256" key="14">
    <source>
        <dbReference type="ARBA" id="ARBA00023034"/>
    </source>
</evidence>
<dbReference type="GO" id="GO:0006892">
    <property type="term" value="P:post-Golgi vesicle-mediated transport"/>
    <property type="evidence" value="ECO:0007669"/>
    <property type="project" value="TreeGrafter"/>
</dbReference>
<dbReference type="GO" id="GO:0000287">
    <property type="term" value="F:magnesium ion binding"/>
    <property type="evidence" value="ECO:0007669"/>
    <property type="project" value="UniProtKB-UniRule"/>
</dbReference>
<dbReference type="FunCoup" id="A0A168L5N0">
    <property type="interactions" value="241"/>
</dbReference>
<feature type="binding site" evidence="20">
    <location>
        <position position="958"/>
    </location>
    <ligand>
        <name>ATP</name>
        <dbReference type="ChEBI" id="CHEBI:30616"/>
    </ligand>
</feature>
<comment type="subcellular location">
    <subcellularLocation>
        <location evidence="3">Endomembrane system</location>
    </subcellularLocation>
    <subcellularLocation>
        <location evidence="4">Golgi apparatus</location>
    </subcellularLocation>
    <subcellularLocation>
        <location evidence="2 22">Membrane</location>
        <topology evidence="2 22">Multi-pass membrane protein</topology>
    </subcellularLocation>
</comment>
<dbReference type="SUPFAM" id="SSF81660">
    <property type="entry name" value="Metal cation-transporting ATPase, ATP-binding domain N"/>
    <property type="match status" value="1"/>
</dbReference>
<evidence type="ECO:0000256" key="10">
    <source>
        <dbReference type="ARBA" id="ARBA00022840"/>
    </source>
</evidence>
<feature type="transmembrane region" description="Helical" evidence="22">
    <location>
        <begin position="1159"/>
        <end position="1181"/>
    </location>
</feature>
<dbReference type="SFLD" id="SFLDF00027">
    <property type="entry name" value="p-type_atpase"/>
    <property type="match status" value="1"/>
</dbReference>
<evidence type="ECO:0000259" key="25">
    <source>
        <dbReference type="Pfam" id="PF16209"/>
    </source>
</evidence>
<feature type="binding site" evidence="20">
    <location>
        <position position="658"/>
    </location>
    <ligand>
        <name>ATP</name>
        <dbReference type="ChEBI" id="CHEBI:30616"/>
    </ligand>
</feature>
<dbReference type="InterPro" id="IPR006539">
    <property type="entry name" value="P-type_ATPase_IV"/>
</dbReference>
<feature type="transmembrane region" description="Helical" evidence="22">
    <location>
        <begin position="452"/>
        <end position="475"/>
    </location>
</feature>
<dbReference type="GO" id="GO:0005524">
    <property type="term" value="F:ATP binding"/>
    <property type="evidence" value="ECO:0007669"/>
    <property type="project" value="UniProtKB-UniRule"/>
</dbReference>
<dbReference type="EMBL" id="LT550653">
    <property type="protein sequence ID" value="SAL96111.1"/>
    <property type="molecule type" value="Genomic_DNA"/>
</dbReference>
<feature type="binding site" evidence="20">
    <location>
        <position position="928"/>
    </location>
    <ligand>
        <name>ATP</name>
        <dbReference type="ChEBI" id="CHEBI:30616"/>
    </ligand>
</feature>
<dbReference type="Pfam" id="PF00122">
    <property type="entry name" value="E1-E2_ATPase"/>
    <property type="match status" value="1"/>
</dbReference>
<name>A0A168L5N0_ABSGL</name>
<evidence type="ECO:0000256" key="19">
    <source>
        <dbReference type="PIRSR" id="PIRSR606539-1"/>
    </source>
</evidence>
<dbReference type="Pfam" id="PF16209">
    <property type="entry name" value="PhoLip_ATPase_N"/>
    <property type="match status" value="1"/>
</dbReference>
<comment type="similarity">
    <text evidence="5 22">Belongs to the cation transport ATPase (P-type) (TC 3.A.3) family. Type IV subfamily.</text>
</comment>
<evidence type="ECO:0000256" key="13">
    <source>
        <dbReference type="ARBA" id="ARBA00022989"/>
    </source>
</evidence>
<keyword evidence="12 22" id="KW-1278">Translocase</keyword>
<dbReference type="Gene3D" id="2.70.150.10">
    <property type="entry name" value="Calcium-transporting ATPase, cytoplasmic transduction domain A"/>
    <property type="match status" value="1"/>
</dbReference>
<keyword evidence="10 20" id="KW-0067">ATP-binding</keyword>
<feature type="binding site" evidence="21">
    <location>
        <position position="566"/>
    </location>
    <ligand>
        <name>Mg(2+)</name>
        <dbReference type="ChEBI" id="CHEBI:18420"/>
    </ligand>
</feature>
<feature type="binding site" evidence="20">
    <location>
        <position position="957"/>
    </location>
    <ligand>
        <name>ATP</name>
        <dbReference type="ChEBI" id="CHEBI:30616"/>
    </ligand>
</feature>
<evidence type="ECO:0000256" key="12">
    <source>
        <dbReference type="ARBA" id="ARBA00022967"/>
    </source>
</evidence>
<accession>A0A168L5N0</accession>
<feature type="region of interest" description="Disordered" evidence="23">
    <location>
        <begin position="121"/>
        <end position="153"/>
    </location>
</feature>
<dbReference type="InterPro" id="IPR023299">
    <property type="entry name" value="ATPase_P-typ_cyto_dom_N"/>
</dbReference>
<evidence type="ECO:0000259" key="26">
    <source>
        <dbReference type="Pfam" id="PF16212"/>
    </source>
</evidence>
<dbReference type="GO" id="GO:0005802">
    <property type="term" value="C:trans-Golgi network"/>
    <property type="evidence" value="ECO:0007669"/>
    <property type="project" value="TreeGrafter"/>
</dbReference>
<feature type="binding site" evidence="21">
    <location>
        <position position="954"/>
    </location>
    <ligand>
        <name>Mg(2+)</name>
        <dbReference type="ChEBI" id="CHEBI:18420"/>
    </ligand>
</feature>
<dbReference type="NCBIfam" id="TIGR01494">
    <property type="entry name" value="ATPase_P-type"/>
    <property type="match status" value="2"/>
</dbReference>
<feature type="compositionally biased region" description="Pro residues" evidence="23">
    <location>
        <begin position="56"/>
        <end position="65"/>
    </location>
</feature>
<feature type="binding site" evidence="20">
    <location>
        <position position="564"/>
    </location>
    <ligand>
        <name>ATP</name>
        <dbReference type="ChEBI" id="CHEBI:30616"/>
    </ligand>
</feature>
<comment type="cofactor">
    <cofactor evidence="1 21">
        <name>Mg(2+)</name>
        <dbReference type="ChEBI" id="CHEBI:18420"/>
    </cofactor>
</comment>
<evidence type="ECO:0000256" key="18">
    <source>
        <dbReference type="ARBA" id="ARBA00051303"/>
    </source>
</evidence>
<evidence type="ECO:0000256" key="4">
    <source>
        <dbReference type="ARBA" id="ARBA00004555"/>
    </source>
</evidence>
<comment type="catalytic activity">
    <reaction evidence="16 22">
        <text>ATP + H2O + phospholipidSide 1 = ADP + phosphate + phospholipidSide 2.</text>
        <dbReference type="EC" id="7.6.2.1"/>
    </reaction>
</comment>
<feature type="binding site" evidence="20">
    <location>
        <position position="836"/>
    </location>
    <ligand>
        <name>ATP</name>
        <dbReference type="ChEBI" id="CHEBI:30616"/>
    </ligand>
</feature>
<feature type="binding site" evidence="21">
    <location>
        <position position="958"/>
    </location>
    <ligand>
        <name>Mg(2+)</name>
        <dbReference type="ChEBI" id="CHEBI:18420"/>
    </ligand>
</feature>
<evidence type="ECO:0000256" key="8">
    <source>
        <dbReference type="ARBA" id="ARBA00022723"/>
    </source>
</evidence>
<evidence type="ECO:0000259" key="24">
    <source>
        <dbReference type="Pfam" id="PF00122"/>
    </source>
</evidence>
<protein>
    <recommendedName>
        <fullName evidence="22">Phospholipid-transporting ATPase</fullName>
        <ecNumber evidence="22">7.6.2.1</ecNumber>
    </recommendedName>
</protein>
<feature type="binding site" evidence="20">
    <location>
        <position position="755"/>
    </location>
    <ligand>
        <name>ATP</name>
        <dbReference type="ChEBI" id="CHEBI:30616"/>
    </ligand>
</feature>
<feature type="domain" description="P-type ATPase C-terminal" evidence="26">
    <location>
        <begin position="980"/>
        <end position="1233"/>
    </location>
</feature>
<dbReference type="SFLD" id="SFLDS00003">
    <property type="entry name" value="Haloacid_Dehalogenase"/>
    <property type="match status" value="1"/>
</dbReference>
<dbReference type="GO" id="GO:0032456">
    <property type="term" value="P:endocytic recycling"/>
    <property type="evidence" value="ECO:0007669"/>
    <property type="project" value="TreeGrafter"/>
</dbReference>
<feature type="binding site" evidence="21">
    <location>
        <position position="564"/>
    </location>
    <ligand>
        <name>Mg(2+)</name>
        <dbReference type="ChEBI" id="CHEBI:18420"/>
    </ligand>
</feature>
<feature type="transmembrane region" description="Helical" evidence="22">
    <location>
        <begin position="1051"/>
        <end position="1073"/>
    </location>
</feature>
<feature type="compositionally biased region" description="Polar residues" evidence="23">
    <location>
        <begin position="1"/>
        <end position="17"/>
    </location>
</feature>
<dbReference type="Proteomes" id="UP000078561">
    <property type="component" value="Unassembled WGS sequence"/>
</dbReference>
<dbReference type="SUPFAM" id="SSF81653">
    <property type="entry name" value="Calcium ATPase, transduction domain A"/>
    <property type="match status" value="1"/>
</dbReference>
<keyword evidence="8 21" id="KW-0479">Metal-binding</keyword>
<dbReference type="CDD" id="cd02073">
    <property type="entry name" value="P-type_ATPase_APLT_Dnf-like"/>
    <property type="match status" value="1"/>
</dbReference>
<keyword evidence="15 22" id="KW-0472">Membrane</keyword>
<evidence type="ECO:0000256" key="9">
    <source>
        <dbReference type="ARBA" id="ARBA00022741"/>
    </source>
</evidence>
<dbReference type="SFLD" id="SFLDG00002">
    <property type="entry name" value="C1.7:_P-type_atpase_like"/>
    <property type="match status" value="1"/>
</dbReference>
<dbReference type="InterPro" id="IPR023214">
    <property type="entry name" value="HAD_sf"/>
</dbReference>
<dbReference type="GO" id="GO:0045332">
    <property type="term" value="P:phospholipid translocation"/>
    <property type="evidence" value="ECO:0007669"/>
    <property type="project" value="TreeGrafter"/>
</dbReference>
<dbReference type="InParanoid" id="A0A168L5N0"/>
<feature type="active site" description="4-aspartylphosphate intermediate" evidence="19">
    <location>
        <position position="564"/>
    </location>
</feature>
<evidence type="ECO:0000256" key="22">
    <source>
        <dbReference type="RuleBase" id="RU362033"/>
    </source>
</evidence>
<comment type="catalytic activity">
    <reaction evidence="18">
        <text>a 1,2-diacyl-sn-glycero-3-phospho-L-serine(out) + ATP + H2O = a 1,2-diacyl-sn-glycero-3-phospho-L-serine(in) + ADP + phosphate + H(+)</text>
        <dbReference type="Rhea" id="RHEA:38567"/>
        <dbReference type="ChEBI" id="CHEBI:15377"/>
        <dbReference type="ChEBI" id="CHEBI:15378"/>
        <dbReference type="ChEBI" id="CHEBI:30616"/>
        <dbReference type="ChEBI" id="CHEBI:43474"/>
        <dbReference type="ChEBI" id="CHEBI:57262"/>
        <dbReference type="ChEBI" id="CHEBI:456216"/>
    </reaction>
    <physiologicalReaction direction="left-to-right" evidence="18">
        <dbReference type="Rhea" id="RHEA:38568"/>
    </physiologicalReaction>
</comment>
<evidence type="ECO:0000256" key="11">
    <source>
        <dbReference type="ARBA" id="ARBA00022842"/>
    </source>
</evidence>
<sequence>MPQQFDLSSHAGQQHYSPSDYGSDLIDLQQSTPSNMHNNPSAGQPPPQASYSSYPPAAPSQPRNPPLSAAAPAHLQGGHQLKRTDTFATDAPSLYEDTTPFDDDDDLQLLSHQAAIAGHANSPPAAATSIPHDTTSSSRRTPPTTAGRRSSKSFFGSLKESIHNVLNKAPAASGTMGPGGERIIHINNTELNDQQRFLNNKVFTAKYTAFTFLPKFLYEEFSKYANIFFLFVSGIQQIPGVSPTSRWTTLVPLCIVLFITAVKEFAEDLGVHRSDAELNAKKCKVLVGNQFVEKSWRDVHVGDMLRVEGGENFPADVVLLSSSEPEGLCYIETSNLDGEVNLKIKQALPQTARLLTPVEASQFKGVIKSEQPNNRLYNYDGVLSTSASDEVGKTRDYALDPTQILLRGAQLRNTDWIYGVVVFTGHETKLMLNSSKKPSKVSNVTHITNRNILYLFTILVLMSIGGAIGGMLFTSTRGEELAYLPIHQESKGQEFGYDILTFLILFNSFIPISLMVTMEIVKFVLSYLIESDLDMYYELTDTPAVARSSSLIEELGQVKFVFSDKTGTLTCNEMQFRQCSIAGLSYADKVESDKQARDGDTDPSLQYNFAQLQEHLKSHGTANVINEFLTLLSTCHTVIPEKPEGTAEIVYQASSPDEGALVKGASDLNYVFHTRRPNSVTISALGRDMEYQVLNVCEFNSTRKRMSAIIRGPDGKIKLYCKGADTVILERLAENNPYVESTLIHLEDYANEGLRTLCIAMREIPEEEYTRWSQIYDKAATTLVNRADELDRAAEMIEKDLFLLGATAIEDRLQDGVPDTIHTLQEAGIKVWVLTGDRQETAINIGYSCKLLNEDMSLIVCNEDNHWDTRNFLEKKLKDVTEVMARGEDMEPLALVIDGRALTFALEKDIERIFFDLAVLCKAVVCCRVSPLQKALVVKVVKKFDTSILLAIGDGANDVSMIQAAHVGVGISGVEGLQAARSADFAISQFRFLKKLLLVHGAWAYQRLSKMIFFYFYKNVALYLTQFWYAFYNGFSGSTLYESWTMSCFNVIFTFLPPLAIGIFDQIVSARMLDKYPQMYILGQSNEFFNQRRFWGWIANAVYHSLLLFFLGLGAFRIDGVFPNAVNGGQWWVGTAVFTATLACILWKAALITDVWTKYTGIAILGSMVVWFIYLPVVQYIGRAISISTFPEYDGMVPMLWGNVNFWLFIILVPFICNLRDYIWKYVKRMYAPIGYHYVQEIQKYNLPDYRPRMDRFRQAVNKVRRIQRLKRNRGYAFSQNETDQTKIIRAYDTTQQKPQG</sequence>
<dbReference type="InterPro" id="IPR044492">
    <property type="entry name" value="P_typ_ATPase_HD_dom"/>
</dbReference>
<feature type="binding site" evidence="20">
    <location>
        <position position="565"/>
    </location>
    <ligand>
        <name>ATP</name>
        <dbReference type="ChEBI" id="CHEBI:30616"/>
    </ligand>
</feature>
<dbReference type="InterPro" id="IPR008250">
    <property type="entry name" value="ATPase_P-typ_transduc_dom_A_sf"/>
</dbReference>
<keyword evidence="9 20" id="KW-0547">Nucleotide-binding</keyword>
<dbReference type="PANTHER" id="PTHR24092:SF150">
    <property type="entry name" value="PHOSPHOLIPID-TRANSPORTING ATPASE"/>
    <property type="match status" value="1"/>
</dbReference>
<keyword evidence="14" id="KW-0333">Golgi apparatus</keyword>
<evidence type="ECO:0000256" key="17">
    <source>
        <dbReference type="ARBA" id="ARBA00049128"/>
    </source>
</evidence>
<dbReference type="InterPro" id="IPR018303">
    <property type="entry name" value="ATPase_P-typ_P_site"/>
</dbReference>
<evidence type="ECO:0000256" key="3">
    <source>
        <dbReference type="ARBA" id="ARBA00004308"/>
    </source>
</evidence>
<dbReference type="GO" id="GO:0016887">
    <property type="term" value="F:ATP hydrolysis activity"/>
    <property type="evidence" value="ECO:0007669"/>
    <property type="project" value="InterPro"/>
</dbReference>